<evidence type="ECO:0000256" key="1">
    <source>
        <dbReference type="ARBA" id="ARBA00001614"/>
    </source>
</evidence>
<dbReference type="eggNOG" id="COG2017">
    <property type="taxonomic scope" value="Bacteria"/>
</dbReference>
<dbReference type="InterPro" id="IPR047215">
    <property type="entry name" value="Galactose_mutarotase-like"/>
</dbReference>
<dbReference type="GO" id="GO:0006006">
    <property type="term" value="P:glucose metabolic process"/>
    <property type="evidence" value="ECO:0007669"/>
    <property type="project" value="TreeGrafter"/>
</dbReference>
<dbReference type="OrthoDB" id="9779408at2"/>
<dbReference type="GO" id="GO:0030246">
    <property type="term" value="F:carbohydrate binding"/>
    <property type="evidence" value="ECO:0007669"/>
    <property type="project" value="InterPro"/>
</dbReference>
<evidence type="ECO:0000256" key="3">
    <source>
        <dbReference type="ARBA" id="ARBA00006206"/>
    </source>
</evidence>
<comment type="catalytic activity">
    <reaction evidence="1 8">
        <text>alpha-D-glucose = beta-D-glucose</text>
        <dbReference type="Rhea" id="RHEA:10264"/>
        <dbReference type="ChEBI" id="CHEBI:15903"/>
        <dbReference type="ChEBI" id="CHEBI:17925"/>
        <dbReference type="EC" id="5.1.3.3"/>
    </reaction>
</comment>
<dbReference type="InterPro" id="IPR014718">
    <property type="entry name" value="GH-type_carb-bd"/>
</dbReference>
<organism evidence="12 13">
    <name type="scientific">Eggerthia catenaformis OT 569 = DSM 20559</name>
    <dbReference type="NCBI Taxonomy" id="999415"/>
    <lineage>
        <taxon>Bacteria</taxon>
        <taxon>Bacillati</taxon>
        <taxon>Bacillota</taxon>
        <taxon>Erysipelotrichia</taxon>
        <taxon>Erysipelotrichales</taxon>
        <taxon>Coprobacillaceae</taxon>
        <taxon>Eggerthia</taxon>
    </lineage>
</organism>
<feature type="binding site" evidence="10">
    <location>
        <position position="240"/>
    </location>
    <ligand>
        <name>beta-D-galactose</name>
        <dbReference type="ChEBI" id="CHEBI:27667"/>
    </ligand>
</feature>
<comment type="caution">
    <text evidence="12">The sequence shown here is derived from an EMBL/GenBank/DDBJ whole genome shotgun (WGS) entry which is preliminary data.</text>
</comment>
<dbReference type="UniPathway" id="UPA00242"/>
<evidence type="ECO:0000256" key="4">
    <source>
        <dbReference type="ARBA" id="ARBA00013185"/>
    </source>
</evidence>
<feature type="active site" description="Proton acceptor" evidence="9">
    <location>
        <position position="300"/>
    </location>
</feature>
<dbReference type="EC" id="5.1.3.3" evidence="4 8"/>
<dbReference type="PATRIC" id="fig|999415.3.peg.1144"/>
<evidence type="ECO:0000256" key="2">
    <source>
        <dbReference type="ARBA" id="ARBA00005028"/>
    </source>
</evidence>
<dbReference type="Gene3D" id="2.70.98.10">
    <property type="match status" value="1"/>
</dbReference>
<comment type="pathway">
    <text evidence="2 8">Carbohydrate metabolism; hexose metabolism.</text>
</comment>
<accession>M2P8B7</accession>
<evidence type="ECO:0000313" key="12">
    <source>
        <dbReference type="EMBL" id="EMD16572.1"/>
    </source>
</evidence>
<sequence>MAAEVKRINNVLDEIILKNEYLEVHTLNLGCTITKILVKDKHHNLQDVVLGYDDYSDYLKYDGYLGALVGRVANRIGKGQFTLNNRQYHLAINNGPNTLHGGIHGFSYRLFNYKIEDDSVIFTYLSPDGEENFPGNLLMRTTYRLNKETLEISYQASGDQDTLINITNHSYFNLDGIPDKIDNHYLKIKSSVMAESDTNGLVTGTLTAVDGTPFDFRHETKIKDMIYQTNKQLEIGHGYDHPFIFDDSKDQVTLYSEKTGIELTVNTTYPLAQIYSANYLDGRIGKNNKPLNAGSALCIETQYMPDSIHLEEHSKTILKKGQLYDEKTSYTFKTR</sequence>
<feature type="binding site" evidence="11">
    <location>
        <begin position="74"/>
        <end position="75"/>
    </location>
    <ligand>
        <name>beta-D-galactose</name>
        <dbReference type="ChEBI" id="CHEBI:27667"/>
    </ligand>
</feature>
<name>M2P8B7_9FIRM</name>
<dbReference type="Pfam" id="PF01263">
    <property type="entry name" value="Aldose_epim"/>
    <property type="match status" value="1"/>
</dbReference>
<reference evidence="12 13" key="1">
    <citation type="submission" date="2013-02" db="EMBL/GenBank/DDBJ databases">
        <title>The Genome Sequence of Lactobacillus catenaformis F0143.</title>
        <authorList>
            <consortium name="The Broad Institute Genome Sequencing Platform"/>
            <person name="Earl A."/>
            <person name="Ward D."/>
            <person name="Feldgarden M."/>
            <person name="Gevers D."/>
            <person name="Izard J."/>
            <person name="Blanton J.M."/>
            <person name="Mathney J."/>
            <person name="Dewhirst F.E."/>
            <person name="Young S.K."/>
            <person name="Zeng Q."/>
            <person name="Gargeya S."/>
            <person name="Fitzgerald M."/>
            <person name="Haas B."/>
            <person name="Abouelleil A."/>
            <person name="Alvarado L."/>
            <person name="Arachchi H.M."/>
            <person name="Berlin A."/>
            <person name="Chapman S.B."/>
            <person name="Gearin G."/>
            <person name="Goldberg J."/>
            <person name="Griggs A."/>
            <person name="Gujja S."/>
            <person name="Hansen M."/>
            <person name="Heiman D."/>
            <person name="Howarth C."/>
            <person name="Larimer J."/>
            <person name="Lui A."/>
            <person name="MacDonald P.J.P."/>
            <person name="McCowen C."/>
            <person name="Montmayeur A."/>
            <person name="Murphy C."/>
            <person name="Neiman D."/>
            <person name="Pearson M."/>
            <person name="Priest M."/>
            <person name="Roberts A."/>
            <person name="Saif S."/>
            <person name="Shea T."/>
            <person name="Sisk P."/>
            <person name="Stolte C."/>
            <person name="Sykes S."/>
            <person name="Wortman J."/>
            <person name="Nusbaum C."/>
            <person name="Birren B."/>
        </authorList>
    </citation>
    <scope>NUCLEOTIDE SEQUENCE [LARGE SCALE GENOMIC DNA]</scope>
    <source>
        <strain evidence="12 13">OT 569</strain>
    </source>
</reference>
<evidence type="ECO:0000256" key="10">
    <source>
        <dbReference type="PIRSR" id="PIRSR005096-2"/>
    </source>
</evidence>
<feature type="active site" description="Proton donor" evidence="9">
    <location>
        <position position="169"/>
    </location>
</feature>
<dbReference type="STRING" id="999415.HMPREF9943_01126"/>
<evidence type="ECO:0000256" key="5">
    <source>
        <dbReference type="ARBA" id="ARBA00014165"/>
    </source>
</evidence>
<dbReference type="PIRSF" id="PIRSF005096">
    <property type="entry name" value="GALM"/>
    <property type="match status" value="1"/>
</dbReference>
<protein>
    <recommendedName>
        <fullName evidence="5 8">Aldose 1-epimerase</fullName>
        <ecNumber evidence="4 8">5.1.3.3</ecNumber>
    </recommendedName>
</protein>
<dbReference type="PANTHER" id="PTHR10091:SF0">
    <property type="entry name" value="GALACTOSE MUTAROTASE"/>
    <property type="match status" value="1"/>
</dbReference>
<dbReference type="NCBIfam" id="NF008277">
    <property type="entry name" value="PRK11055.1"/>
    <property type="match status" value="1"/>
</dbReference>
<proteinExistence type="inferred from homology"/>
<evidence type="ECO:0000256" key="6">
    <source>
        <dbReference type="ARBA" id="ARBA00023235"/>
    </source>
</evidence>
<dbReference type="AlphaFoldDB" id="M2P8B7"/>
<dbReference type="RefSeq" id="WP_004802958.1">
    <property type="nucleotide sequence ID" value="NZ_KB446648.1"/>
</dbReference>
<keyword evidence="6 8" id="KW-0413">Isomerase</keyword>
<dbReference type="SUPFAM" id="SSF74650">
    <property type="entry name" value="Galactose mutarotase-like"/>
    <property type="match status" value="1"/>
</dbReference>
<dbReference type="BioCyc" id="ECAT999415-HMP:GTTI-1154-MONOMER"/>
<evidence type="ECO:0000256" key="11">
    <source>
        <dbReference type="PIRSR" id="PIRSR005096-3"/>
    </source>
</evidence>
<dbReference type="InterPro" id="IPR015443">
    <property type="entry name" value="Aldose_1-epimerase"/>
</dbReference>
<dbReference type="InterPro" id="IPR008183">
    <property type="entry name" value="Aldose_1/G6P_1-epimerase"/>
</dbReference>
<dbReference type="PROSITE" id="PS00545">
    <property type="entry name" value="ALDOSE_1_EPIMERASE"/>
    <property type="match status" value="1"/>
</dbReference>
<keyword evidence="7 8" id="KW-0119">Carbohydrate metabolism</keyword>
<evidence type="ECO:0000256" key="8">
    <source>
        <dbReference type="PIRNR" id="PIRNR005096"/>
    </source>
</evidence>
<evidence type="ECO:0000256" key="9">
    <source>
        <dbReference type="PIRSR" id="PIRSR005096-1"/>
    </source>
</evidence>
<dbReference type="CDD" id="cd09019">
    <property type="entry name" value="galactose_mutarotase_like"/>
    <property type="match status" value="1"/>
</dbReference>
<dbReference type="GO" id="GO:0033499">
    <property type="term" value="P:galactose catabolic process via UDP-galactose, Leloir pathway"/>
    <property type="evidence" value="ECO:0007669"/>
    <property type="project" value="TreeGrafter"/>
</dbReference>
<gene>
    <name evidence="12" type="ORF">HMPREF9943_01126</name>
</gene>
<feature type="binding site" evidence="11">
    <location>
        <begin position="169"/>
        <end position="171"/>
    </location>
    <ligand>
        <name>beta-D-galactose</name>
        <dbReference type="ChEBI" id="CHEBI:27667"/>
    </ligand>
</feature>
<dbReference type="Proteomes" id="UP000011758">
    <property type="component" value="Unassembled WGS sequence"/>
</dbReference>
<keyword evidence="13" id="KW-1185">Reference proteome</keyword>
<dbReference type="EMBL" id="AGEJ01000018">
    <property type="protein sequence ID" value="EMD16572.1"/>
    <property type="molecule type" value="Genomic_DNA"/>
</dbReference>
<evidence type="ECO:0000313" key="13">
    <source>
        <dbReference type="Proteomes" id="UP000011758"/>
    </source>
</evidence>
<dbReference type="GO" id="GO:0005737">
    <property type="term" value="C:cytoplasm"/>
    <property type="evidence" value="ECO:0007669"/>
    <property type="project" value="TreeGrafter"/>
</dbReference>
<evidence type="ECO:0000256" key="7">
    <source>
        <dbReference type="ARBA" id="ARBA00023277"/>
    </source>
</evidence>
<dbReference type="GO" id="GO:0004034">
    <property type="term" value="F:aldose 1-epimerase activity"/>
    <property type="evidence" value="ECO:0007669"/>
    <property type="project" value="UniProtKB-EC"/>
</dbReference>
<comment type="similarity">
    <text evidence="3 8">Belongs to the aldose epimerase family.</text>
</comment>
<dbReference type="InterPro" id="IPR011013">
    <property type="entry name" value="Gal_mutarotase_sf_dom"/>
</dbReference>
<dbReference type="InterPro" id="IPR018052">
    <property type="entry name" value="Ald1_epimerase_CS"/>
</dbReference>
<dbReference type="PANTHER" id="PTHR10091">
    <property type="entry name" value="ALDOSE-1-EPIMERASE"/>
    <property type="match status" value="1"/>
</dbReference>